<evidence type="ECO:0000313" key="1">
    <source>
        <dbReference type="EMBL" id="GAA0490042.1"/>
    </source>
</evidence>
<evidence type="ECO:0008006" key="3">
    <source>
        <dbReference type="Google" id="ProtNLM"/>
    </source>
</evidence>
<sequence>MTFALGTDVSRAETEHGTVLLDQRRGRYFQLNSSGTFILRTLLNGVTPDHTAEVLSECYGVDRDRAHADVASLVDSLLTKGLARA</sequence>
<comment type="caution">
    <text evidence="1">The sequence shown here is derived from an EMBL/GenBank/DDBJ whole genome shotgun (WGS) entry which is preliminary data.</text>
</comment>
<accession>A0ABN1B4D8</accession>
<protein>
    <recommendedName>
        <fullName evidence="3">Lasso peptide biosynthesis PqqD family chaperone</fullName>
    </recommendedName>
</protein>
<keyword evidence="2" id="KW-1185">Reference proteome</keyword>
<dbReference type="RefSeq" id="WP_344096561.1">
    <property type="nucleotide sequence ID" value="NZ_BAAAHB010000114.1"/>
</dbReference>
<gene>
    <name evidence="1" type="ORF">GCM10009544_58800</name>
</gene>
<evidence type="ECO:0000313" key="2">
    <source>
        <dbReference type="Proteomes" id="UP001499895"/>
    </source>
</evidence>
<proteinExistence type="predicted"/>
<dbReference type="Gene3D" id="1.10.10.1150">
    <property type="entry name" value="Coenzyme PQQ synthesis protein D (PqqD)"/>
    <property type="match status" value="1"/>
</dbReference>
<organism evidence="1 2">
    <name type="scientific">Streptomyces stramineus</name>
    <dbReference type="NCBI Taxonomy" id="173861"/>
    <lineage>
        <taxon>Bacteria</taxon>
        <taxon>Bacillati</taxon>
        <taxon>Actinomycetota</taxon>
        <taxon>Actinomycetes</taxon>
        <taxon>Kitasatosporales</taxon>
        <taxon>Streptomycetaceae</taxon>
        <taxon>Streptomyces</taxon>
    </lineage>
</organism>
<dbReference type="InterPro" id="IPR041881">
    <property type="entry name" value="PqqD_sf"/>
</dbReference>
<dbReference type="EMBL" id="BAAAHB010000114">
    <property type="protein sequence ID" value="GAA0490042.1"/>
    <property type="molecule type" value="Genomic_DNA"/>
</dbReference>
<name>A0ABN1B4D8_9ACTN</name>
<dbReference type="Pfam" id="PF05402">
    <property type="entry name" value="PqqD"/>
    <property type="match status" value="1"/>
</dbReference>
<dbReference type="NCBIfam" id="NF033530">
    <property type="entry name" value="lasso_PqqD_Strm"/>
    <property type="match status" value="1"/>
</dbReference>
<dbReference type="Proteomes" id="UP001499895">
    <property type="component" value="Unassembled WGS sequence"/>
</dbReference>
<reference evidence="1 2" key="1">
    <citation type="journal article" date="2019" name="Int. J. Syst. Evol. Microbiol.">
        <title>The Global Catalogue of Microorganisms (GCM) 10K type strain sequencing project: providing services to taxonomists for standard genome sequencing and annotation.</title>
        <authorList>
            <consortium name="The Broad Institute Genomics Platform"/>
            <consortium name="The Broad Institute Genome Sequencing Center for Infectious Disease"/>
            <person name="Wu L."/>
            <person name="Ma J."/>
        </authorList>
    </citation>
    <scope>NUCLEOTIDE SEQUENCE [LARGE SCALE GENOMIC DNA]</scope>
    <source>
        <strain evidence="1 2">JCM 10649</strain>
    </source>
</reference>
<dbReference type="InterPro" id="IPR008792">
    <property type="entry name" value="PQQD"/>
</dbReference>